<accession>A0A9N9BCJ4</accession>
<evidence type="ECO:0000256" key="7">
    <source>
        <dbReference type="SAM" id="MobiDB-lite"/>
    </source>
</evidence>
<feature type="active site" evidence="5 6">
    <location>
        <position position="144"/>
    </location>
</feature>
<evidence type="ECO:0000256" key="6">
    <source>
        <dbReference type="PROSITE-ProRule" id="PRU00239"/>
    </source>
</evidence>
<comment type="caution">
    <text evidence="9">The sequence shown here is derived from an EMBL/GenBank/DDBJ whole genome shotgun (WGS) entry which is preliminary data.</text>
</comment>
<gene>
    <name evidence="9" type="ORF">FMOSSE_LOCUS6960</name>
</gene>
<evidence type="ECO:0000313" key="9">
    <source>
        <dbReference type="EMBL" id="CAG8561012.1"/>
    </source>
</evidence>
<dbReference type="InterPro" id="IPR000169">
    <property type="entry name" value="Pept_cys_AS"/>
</dbReference>
<dbReference type="SUPFAM" id="SSF54001">
    <property type="entry name" value="Cysteine proteinases"/>
    <property type="match status" value="1"/>
</dbReference>
<dbReference type="InterPro" id="IPR036213">
    <property type="entry name" value="Calpain_III_sf"/>
</dbReference>
<dbReference type="InterPro" id="IPR022684">
    <property type="entry name" value="Calpain_cysteine_protease"/>
</dbReference>
<feature type="compositionally biased region" description="Basic and acidic residues" evidence="7">
    <location>
        <begin position="562"/>
        <end position="572"/>
    </location>
</feature>
<sequence length="572" mass="66167">MYKSAGTRDPTVIYTKNEKKKHVIPADNSSIKKNRHNRFKQERKSLIDSHHTISCAATSNLKKAIQICKNKVEKIAKEHRDLNRKFRDREFDLLMSQNDCIYGKHETDFPPSDVKRISKIFKNPQFFVNGVEPNDLKQGFVGDCWFVAALGVVTNIPGLLETICVARDEEVGIYGFIFFKDGDWISTVVDDQLCTYGKDENGKFDLTYAKCSSENETWLPLIEKAYAKIHGDYESIEGGWTAIEDLTGGVYTFVRTDDILDTEKFWREELVHVNKKVLFAVSHITYDPSEEEIVSIKGLYCNHAYSVIRTIEIENGTKLVEIRNPHGTGPWSDGSKEWSPERMTLLNHQFGDDGAFWMSYEDFLNHWNCIDKVRLFDSSWTVYTTWIKYNVLPKSDGKFILTIPQESELVIVLQQPDNRYFTEDQKYKYLLSFRVYEQGSESYLSRSQIGNPHASRSINQEINLPAGTYEIIPHITRRKERRVKKLAIGQDVNDNSDDEEEEHEKCEWELSLGIRIYSQNRKITLKGYEGEYPKKVEPVQEEIDPEGDYSAIPTDESAITKAQEDDYHDNND</sequence>
<evidence type="ECO:0000259" key="8">
    <source>
        <dbReference type="PROSITE" id="PS50203"/>
    </source>
</evidence>
<dbReference type="PROSITE" id="PS00139">
    <property type="entry name" value="THIOL_PROTEASE_CYS"/>
    <property type="match status" value="1"/>
</dbReference>
<keyword evidence="10" id="KW-1185">Reference proteome</keyword>
<keyword evidence="2 6" id="KW-0645">Protease</keyword>
<dbReference type="SUPFAM" id="SSF49758">
    <property type="entry name" value="Calpain large subunit, middle domain (domain III)"/>
    <property type="match status" value="1"/>
</dbReference>
<dbReference type="PANTHER" id="PTHR10183">
    <property type="entry name" value="CALPAIN"/>
    <property type="match status" value="1"/>
</dbReference>
<dbReference type="EMBL" id="CAJVPP010001537">
    <property type="protein sequence ID" value="CAG8561012.1"/>
    <property type="molecule type" value="Genomic_DNA"/>
</dbReference>
<proteinExistence type="inferred from homology"/>
<keyword evidence="3 6" id="KW-0378">Hydrolase</keyword>
<feature type="domain" description="Calpain catalytic" evidence="8">
    <location>
        <begin position="115"/>
        <end position="376"/>
    </location>
</feature>
<evidence type="ECO:0000256" key="3">
    <source>
        <dbReference type="ARBA" id="ARBA00022801"/>
    </source>
</evidence>
<feature type="region of interest" description="Disordered" evidence="7">
    <location>
        <begin position="536"/>
        <end position="572"/>
    </location>
</feature>
<dbReference type="Pfam" id="PF00648">
    <property type="entry name" value="Peptidase_C2"/>
    <property type="match status" value="1"/>
</dbReference>
<dbReference type="SMART" id="SM00230">
    <property type="entry name" value="CysPc"/>
    <property type="match status" value="1"/>
</dbReference>
<keyword evidence="4 6" id="KW-0788">Thiol protease</keyword>
<dbReference type="InterPro" id="IPR038765">
    <property type="entry name" value="Papain-like_cys_pep_sf"/>
</dbReference>
<dbReference type="PANTHER" id="PTHR10183:SF379">
    <property type="entry name" value="CALPAIN-5"/>
    <property type="match status" value="1"/>
</dbReference>
<feature type="active site" evidence="5 6">
    <location>
        <position position="303"/>
    </location>
</feature>
<organism evidence="9 10">
    <name type="scientific">Funneliformis mosseae</name>
    <name type="common">Endomycorrhizal fungus</name>
    <name type="synonym">Glomus mosseae</name>
    <dbReference type="NCBI Taxonomy" id="27381"/>
    <lineage>
        <taxon>Eukaryota</taxon>
        <taxon>Fungi</taxon>
        <taxon>Fungi incertae sedis</taxon>
        <taxon>Mucoromycota</taxon>
        <taxon>Glomeromycotina</taxon>
        <taxon>Glomeromycetes</taxon>
        <taxon>Glomerales</taxon>
        <taxon>Glomeraceae</taxon>
        <taxon>Funneliformis</taxon>
    </lineage>
</organism>
<dbReference type="PROSITE" id="PS50203">
    <property type="entry name" value="CALPAIN_CAT"/>
    <property type="match status" value="1"/>
</dbReference>
<name>A0A9N9BCJ4_FUNMO</name>
<dbReference type="PRINTS" id="PR00704">
    <property type="entry name" value="CALPAIN"/>
</dbReference>
<feature type="active site" evidence="5 6">
    <location>
        <position position="324"/>
    </location>
</feature>
<evidence type="ECO:0000256" key="5">
    <source>
        <dbReference type="PIRSR" id="PIRSR622684-1"/>
    </source>
</evidence>
<evidence type="ECO:0000256" key="4">
    <source>
        <dbReference type="ARBA" id="ARBA00022807"/>
    </source>
</evidence>
<dbReference type="Proteomes" id="UP000789375">
    <property type="component" value="Unassembled WGS sequence"/>
</dbReference>
<evidence type="ECO:0000313" key="10">
    <source>
        <dbReference type="Proteomes" id="UP000789375"/>
    </source>
</evidence>
<dbReference type="CDD" id="cd00044">
    <property type="entry name" value="CysPc"/>
    <property type="match status" value="1"/>
</dbReference>
<dbReference type="Gene3D" id="3.90.70.10">
    <property type="entry name" value="Cysteine proteinases"/>
    <property type="match status" value="1"/>
</dbReference>
<protein>
    <submittedName>
        <fullName evidence="9">3094_t:CDS:1</fullName>
    </submittedName>
</protein>
<dbReference type="AlphaFoldDB" id="A0A9N9BCJ4"/>
<reference evidence="9" key="1">
    <citation type="submission" date="2021-06" db="EMBL/GenBank/DDBJ databases">
        <authorList>
            <person name="Kallberg Y."/>
            <person name="Tangrot J."/>
            <person name="Rosling A."/>
        </authorList>
    </citation>
    <scope>NUCLEOTIDE SEQUENCE</scope>
    <source>
        <strain evidence="9">87-6 pot B 2015</strain>
    </source>
</reference>
<dbReference type="InterPro" id="IPR001300">
    <property type="entry name" value="Peptidase_C2_calpain_cat"/>
</dbReference>
<comment type="similarity">
    <text evidence="1">Belongs to the peptidase C2 family.</text>
</comment>
<evidence type="ECO:0000256" key="1">
    <source>
        <dbReference type="ARBA" id="ARBA00007623"/>
    </source>
</evidence>
<dbReference type="GO" id="GO:0004198">
    <property type="term" value="F:calcium-dependent cysteine-type endopeptidase activity"/>
    <property type="evidence" value="ECO:0007669"/>
    <property type="project" value="InterPro"/>
</dbReference>
<dbReference type="GO" id="GO:0006508">
    <property type="term" value="P:proteolysis"/>
    <property type="evidence" value="ECO:0007669"/>
    <property type="project" value="UniProtKB-KW"/>
</dbReference>
<evidence type="ECO:0000256" key="2">
    <source>
        <dbReference type="ARBA" id="ARBA00022670"/>
    </source>
</evidence>